<evidence type="ECO:0000313" key="2">
    <source>
        <dbReference type="Proteomes" id="UP000324358"/>
    </source>
</evidence>
<dbReference type="AlphaFoldDB" id="A0A5D0R2T0"/>
<dbReference type="Proteomes" id="UP000324358">
    <property type="component" value="Unassembled WGS sequence"/>
</dbReference>
<proteinExistence type="predicted"/>
<gene>
    <name evidence="1" type="ORF">ES675_04085</name>
</gene>
<protein>
    <submittedName>
        <fullName evidence="1">Uncharacterized protein</fullName>
    </submittedName>
</protein>
<dbReference type="EMBL" id="VSKL01000001">
    <property type="protein sequence ID" value="TYB75315.1"/>
    <property type="molecule type" value="Genomic_DNA"/>
</dbReference>
<keyword evidence="2" id="KW-1185">Reference proteome</keyword>
<accession>A0A5D0R2T0</accession>
<name>A0A5D0R2T0_9FLAO</name>
<evidence type="ECO:0000313" key="1">
    <source>
        <dbReference type="EMBL" id="TYB75315.1"/>
    </source>
</evidence>
<dbReference type="OrthoDB" id="1443931at2"/>
<comment type="caution">
    <text evidence="1">The sequence shown here is derived from an EMBL/GenBank/DDBJ whole genome shotgun (WGS) entry which is preliminary data.</text>
</comment>
<dbReference type="RefSeq" id="WP_066247526.1">
    <property type="nucleotide sequence ID" value="NZ_VSKL01000001.1"/>
</dbReference>
<sequence>MRNIGLILVLCFFSCQNTDSETSQVSNEKAISELVTKADIEALKYTDFIVDQKVEKAISAWVKYGEINSVILDVKSGNLSFFKSNKQIVATLNNELKSTIPDAIASPLILSRVIAVETKMFKLEGVVNLSAPTKEAILETVKELLVAFSNLNLQMNKQIEKESQRIQKPY</sequence>
<organism evidence="1 2">
    <name type="scientific">Bizionia algoritergicola</name>
    <dbReference type="NCBI Taxonomy" id="291187"/>
    <lineage>
        <taxon>Bacteria</taxon>
        <taxon>Pseudomonadati</taxon>
        <taxon>Bacteroidota</taxon>
        <taxon>Flavobacteriia</taxon>
        <taxon>Flavobacteriales</taxon>
        <taxon>Flavobacteriaceae</taxon>
        <taxon>Bizionia</taxon>
    </lineage>
</organism>
<reference evidence="1 2" key="1">
    <citation type="submission" date="2019-08" db="EMBL/GenBank/DDBJ databases">
        <title>Genomes of Antarctic Bizionia species.</title>
        <authorList>
            <person name="Bowman J.P."/>
        </authorList>
    </citation>
    <scope>NUCLEOTIDE SEQUENCE [LARGE SCALE GENOMIC DNA]</scope>
    <source>
        <strain evidence="1 2">APA-1</strain>
    </source>
</reference>